<dbReference type="InterPro" id="IPR029063">
    <property type="entry name" value="SAM-dependent_MTases_sf"/>
</dbReference>
<dbReference type="SUPFAM" id="SSF46785">
    <property type="entry name" value="Winged helix' DNA-binding domain"/>
    <property type="match status" value="1"/>
</dbReference>
<dbReference type="Proteomes" id="UP000184114">
    <property type="component" value="Unassembled WGS sequence"/>
</dbReference>
<evidence type="ECO:0000313" key="6">
    <source>
        <dbReference type="Proteomes" id="UP000184114"/>
    </source>
</evidence>
<dbReference type="PROSITE" id="PS51683">
    <property type="entry name" value="SAM_OMT_II"/>
    <property type="match status" value="1"/>
</dbReference>
<evidence type="ECO:0000256" key="2">
    <source>
        <dbReference type="ARBA" id="ARBA00022679"/>
    </source>
</evidence>
<dbReference type="GO" id="GO:0008171">
    <property type="term" value="F:O-methyltransferase activity"/>
    <property type="evidence" value="ECO:0007669"/>
    <property type="project" value="InterPro"/>
</dbReference>
<dbReference type="InterPro" id="IPR036390">
    <property type="entry name" value="WH_DNA-bd_sf"/>
</dbReference>
<dbReference type="CDD" id="cd02440">
    <property type="entry name" value="AdoMet_MTases"/>
    <property type="match status" value="1"/>
</dbReference>
<proteinExistence type="predicted"/>
<keyword evidence="2" id="KW-0808">Transferase</keyword>
<evidence type="ECO:0000259" key="4">
    <source>
        <dbReference type="Pfam" id="PF00891"/>
    </source>
</evidence>
<dbReference type="GO" id="GO:0046983">
    <property type="term" value="F:protein dimerization activity"/>
    <property type="evidence" value="ECO:0007669"/>
    <property type="project" value="InterPro"/>
</dbReference>
<organism evidence="5 6">
    <name type="scientific">Tissierella praeacuta DSM 18095</name>
    <dbReference type="NCBI Taxonomy" id="1123404"/>
    <lineage>
        <taxon>Bacteria</taxon>
        <taxon>Bacillati</taxon>
        <taxon>Bacillota</taxon>
        <taxon>Tissierellia</taxon>
        <taxon>Tissierellales</taxon>
        <taxon>Tissierellaceae</taxon>
        <taxon>Tissierella</taxon>
    </lineage>
</organism>
<keyword evidence="1" id="KW-0489">Methyltransferase</keyword>
<dbReference type="AlphaFoldDB" id="A0A1M4XF35"/>
<dbReference type="GO" id="GO:0032259">
    <property type="term" value="P:methylation"/>
    <property type="evidence" value="ECO:0007669"/>
    <property type="project" value="UniProtKB-KW"/>
</dbReference>
<sequence>MNITPNIYYKTILQYREAQILFEAIKLDIFSYLDKPITLEEITKITNYNRENLNIFLMALSSCGYIEKNDLIYCNTVASKVYLSKNSKKYIGQAILFREEMGSILGIEKRVRYGFTKEDKTYNFSELAKVVHHEMYATGRVYDFNIEIKQIFSNPCMSYKVLDLGGGSGVLAIEFVKNFPNSVAYVFETPEVALTTKKIIKQNNMENYISVLEGDFNVDDIGKDYDLIIASGIFNFVSVEINKFINKIARCNFLDKTQI</sequence>
<dbReference type="EMBL" id="FQTY01000011">
    <property type="protein sequence ID" value="SHE92227.1"/>
    <property type="molecule type" value="Genomic_DNA"/>
</dbReference>
<feature type="domain" description="O-methyltransferase C-terminal" evidence="4">
    <location>
        <begin position="160"/>
        <end position="248"/>
    </location>
</feature>
<dbReference type="Pfam" id="PF00891">
    <property type="entry name" value="Methyltransf_2"/>
    <property type="match status" value="1"/>
</dbReference>
<evidence type="ECO:0000256" key="1">
    <source>
        <dbReference type="ARBA" id="ARBA00022603"/>
    </source>
</evidence>
<dbReference type="InterPro" id="IPR036388">
    <property type="entry name" value="WH-like_DNA-bd_sf"/>
</dbReference>
<reference evidence="6" key="1">
    <citation type="submission" date="2016-11" db="EMBL/GenBank/DDBJ databases">
        <authorList>
            <person name="Varghese N."/>
            <person name="Submissions S."/>
        </authorList>
    </citation>
    <scope>NUCLEOTIDE SEQUENCE [LARGE SCALE GENOMIC DNA]</scope>
    <source>
        <strain evidence="6">DSM 18095</strain>
    </source>
</reference>
<accession>A0A1M4XF35</accession>
<evidence type="ECO:0000313" key="5">
    <source>
        <dbReference type="EMBL" id="SHE92227.1"/>
    </source>
</evidence>
<dbReference type="Gene3D" id="1.10.10.10">
    <property type="entry name" value="Winged helix-like DNA-binding domain superfamily/Winged helix DNA-binding domain"/>
    <property type="match status" value="1"/>
</dbReference>
<dbReference type="GeneID" id="90995408"/>
<dbReference type="STRING" id="1123404.SAMN02745784_02229"/>
<name>A0A1M4XF35_9FIRM</name>
<dbReference type="SUPFAM" id="SSF53335">
    <property type="entry name" value="S-adenosyl-L-methionine-dependent methyltransferases"/>
    <property type="match status" value="1"/>
</dbReference>
<dbReference type="Gene3D" id="3.40.50.150">
    <property type="entry name" value="Vaccinia Virus protein VP39"/>
    <property type="match status" value="1"/>
</dbReference>
<keyword evidence="3" id="KW-0949">S-adenosyl-L-methionine</keyword>
<dbReference type="InterPro" id="IPR016461">
    <property type="entry name" value="COMT-like"/>
</dbReference>
<evidence type="ECO:0000256" key="3">
    <source>
        <dbReference type="ARBA" id="ARBA00022691"/>
    </source>
</evidence>
<gene>
    <name evidence="5" type="ORF">SAMN02745784_02229</name>
</gene>
<keyword evidence="6" id="KW-1185">Reference proteome</keyword>
<protein>
    <submittedName>
        <fullName evidence="5">Dimerisation domain-containing protein</fullName>
    </submittedName>
</protein>
<dbReference type="InterPro" id="IPR001077">
    <property type="entry name" value="COMT_C"/>
</dbReference>
<dbReference type="RefSeq" id="WP_072976295.1">
    <property type="nucleotide sequence ID" value="NZ_FQTY01000011.1"/>
</dbReference>